<name>B3T9M9_9ARCH</name>
<accession>B3T9M9</accession>
<dbReference type="Gene3D" id="3.40.50.150">
    <property type="entry name" value="Vaccinia Virus protein VP39"/>
    <property type="match status" value="1"/>
</dbReference>
<reference evidence="3" key="1">
    <citation type="journal article" date="2008" name="ISME J.">
        <title>Genomic patterns of recombination, clonal divergence and environment in marine microbial populations.</title>
        <authorList>
            <person name="Konstantinidis K.T."/>
            <person name="Delong E.F."/>
        </authorList>
    </citation>
    <scope>NUCLEOTIDE SEQUENCE</scope>
</reference>
<dbReference type="SUPFAM" id="SSF53335">
    <property type="entry name" value="S-adenosyl-L-methionine-dependent methyltransferases"/>
    <property type="match status" value="1"/>
</dbReference>
<dbReference type="GO" id="GO:0016740">
    <property type="term" value="F:transferase activity"/>
    <property type="evidence" value="ECO:0007669"/>
    <property type="project" value="UniProtKB-KW"/>
</dbReference>
<dbReference type="InterPro" id="IPR041698">
    <property type="entry name" value="Methyltransf_25"/>
</dbReference>
<sequence length="221" mass="25462">MTFSNKWDTCYKNKTHSMNNWPFSDLVSYVMRFSKPGKSKIRVLELGCGSGANIPFFLSLNAEYFGIDGSKTTIRKLKKKYPMLKNNIVVGDFTKELPFQKKFDLIVDRASINHNPTNGIKKCLDLVHQKLKTNGKFIGIDWFSTRDIGYKSGRKTNDIFTKSYVGGRYYGVSKIHFNNEKHLLNLLKNFKILCLDEKIYKSIIPIKNKTIAVWNIVAQKS</sequence>
<dbReference type="PANTHER" id="PTHR43861">
    <property type="entry name" value="TRANS-ACONITATE 2-METHYLTRANSFERASE-RELATED"/>
    <property type="match status" value="1"/>
</dbReference>
<feature type="domain" description="Methyltransferase" evidence="2">
    <location>
        <begin position="43"/>
        <end position="135"/>
    </location>
</feature>
<dbReference type="InterPro" id="IPR029063">
    <property type="entry name" value="SAM-dependent_MTases_sf"/>
</dbReference>
<dbReference type="EMBL" id="EU016648">
    <property type="protein sequence ID" value="ABZ09288.1"/>
    <property type="molecule type" value="Genomic_DNA"/>
</dbReference>
<dbReference type="CDD" id="cd02440">
    <property type="entry name" value="AdoMet_MTases"/>
    <property type="match status" value="1"/>
</dbReference>
<proteinExistence type="predicted"/>
<protein>
    <recommendedName>
        <fullName evidence="2">Methyltransferase domain-containing protein</fullName>
    </recommendedName>
</protein>
<organism evidence="3">
    <name type="scientific">uncultured marine crenarchaeote HF4000_APKG7F19</name>
    <dbReference type="NCBI Taxonomy" id="455601"/>
    <lineage>
        <taxon>Archaea</taxon>
        <taxon>Nitrososphaerota</taxon>
        <taxon>Nitrososphaeria</taxon>
        <taxon>Nitrosopumilales</taxon>
        <taxon>environmental samples</taxon>
    </lineage>
</organism>
<evidence type="ECO:0000256" key="1">
    <source>
        <dbReference type="ARBA" id="ARBA00022679"/>
    </source>
</evidence>
<gene>
    <name evidence="3" type="ORF">ALOHA_HF4000APKG7F19ctg1g2</name>
</gene>
<evidence type="ECO:0000313" key="3">
    <source>
        <dbReference type="EMBL" id="ABZ09288.1"/>
    </source>
</evidence>
<dbReference type="Pfam" id="PF13649">
    <property type="entry name" value="Methyltransf_25"/>
    <property type="match status" value="1"/>
</dbReference>
<dbReference type="AlphaFoldDB" id="B3T9M9"/>
<keyword evidence="1" id="KW-0808">Transferase</keyword>
<evidence type="ECO:0000259" key="2">
    <source>
        <dbReference type="Pfam" id="PF13649"/>
    </source>
</evidence>